<dbReference type="InterPro" id="IPR050712">
    <property type="entry name" value="NAD(P)H-dep_reductase"/>
</dbReference>
<keyword evidence="3" id="KW-1185">Reference proteome</keyword>
<dbReference type="PANTHER" id="PTHR30543:SF21">
    <property type="entry name" value="NAD(P)H-DEPENDENT FMN REDUCTASE LOT6"/>
    <property type="match status" value="1"/>
</dbReference>
<dbReference type="InterPro" id="IPR005025">
    <property type="entry name" value="FMN_Rdtase-like_dom"/>
</dbReference>
<dbReference type="Pfam" id="PF03358">
    <property type="entry name" value="FMN_red"/>
    <property type="match status" value="1"/>
</dbReference>
<dbReference type="EMBL" id="CP139487">
    <property type="protein sequence ID" value="WPU66969.1"/>
    <property type="molecule type" value="Genomic_DNA"/>
</dbReference>
<dbReference type="GO" id="GO:0016491">
    <property type="term" value="F:oxidoreductase activity"/>
    <property type="evidence" value="ECO:0007669"/>
    <property type="project" value="UniProtKB-KW"/>
</dbReference>
<dbReference type="RefSeq" id="WP_321399696.1">
    <property type="nucleotide sequence ID" value="NZ_CP139487.1"/>
</dbReference>
<dbReference type="InterPro" id="IPR029039">
    <property type="entry name" value="Flavoprotein-like_sf"/>
</dbReference>
<dbReference type="EC" id="1.-.-.-" evidence="2"/>
<dbReference type="KEGG" id="psti:SOO65_09420"/>
<reference evidence="2 3" key="1">
    <citation type="submission" date="2023-11" db="EMBL/GenBank/DDBJ databases">
        <title>Peredibacter starrii A3.12.</title>
        <authorList>
            <person name="Mitchell R.J."/>
        </authorList>
    </citation>
    <scope>NUCLEOTIDE SEQUENCE [LARGE SCALE GENOMIC DNA]</scope>
    <source>
        <strain evidence="2 3">A3.12</strain>
    </source>
</reference>
<dbReference type="GO" id="GO:0005829">
    <property type="term" value="C:cytosol"/>
    <property type="evidence" value="ECO:0007669"/>
    <property type="project" value="TreeGrafter"/>
</dbReference>
<name>A0AAX4HVI2_9BACT</name>
<evidence type="ECO:0000313" key="2">
    <source>
        <dbReference type="EMBL" id="WPU66969.1"/>
    </source>
</evidence>
<feature type="domain" description="NADPH-dependent FMN reductase-like" evidence="1">
    <location>
        <begin position="4"/>
        <end position="148"/>
    </location>
</feature>
<keyword evidence="2" id="KW-0560">Oxidoreductase</keyword>
<proteinExistence type="predicted"/>
<dbReference type="Gene3D" id="3.40.50.360">
    <property type="match status" value="1"/>
</dbReference>
<accession>A0AAX4HVI2</accession>
<gene>
    <name evidence="2" type="ORF">SOO65_09420</name>
</gene>
<dbReference type="PANTHER" id="PTHR30543">
    <property type="entry name" value="CHROMATE REDUCTASE"/>
    <property type="match status" value="1"/>
</dbReference>
<dbReference type="AlphaFoldDB" id="A0AAX4HVI2"/>
<organism evidence="2 3">
    <name type="scientific">Peredibacter starrii</name>
    <dbReference type="NCBI Taxonomy" id="28202"/>
    <lineage>
        <taxon>Bacteria</taxon>
        <taxon>Pseudomonadati</taxon>
        <taxon>Bdellovibrionota</taxon>
        <taxon>Bacteriovoracia</taxon>
        <taxon>Bacteriovoracales</taxon>
        <taxon>Bacteriovoracaceae</taxon>
        <taxon>Peredibacter</taxon>
    </lineage>
</organism>
<dbReference type="SUPFAM" id="SSF52218">
    <property type="entry name" value="Flavoproteins"/>
    <property type="match status" value="1"/>
</dbReference>
<dbReference type="GO" id="GO:0010181">
    <property type="term" value="F:FMN binding"/>
    <property type="evidence" value="ECO:0007669"/>
    <property type="project" value="TreeGrafter"/>
</dbReference>
<sequence length="203" mass="23282">MAIKTLTLVGGISRNSLNKKYFRSIQELSIPHFEFETFDISKLPFFSQDLEMDPPDIVSEFKDLIREAQAVLFISPEYNRSFPGVLKNAIDWGSRPYGQNLWNRKPAALLGASPGAIGTFGAQHHLRQVMAYLNMSVLGQPEMYFNASHAFDEQDRLTNEKTKELLLQYFAAFEEWIRLVGERTEDREDLYPSEGLEDSPMTH</sequence>
<dbReference type="Proteomes" id="UP001324634">
    <property type="component" value="Chromosome"/>
</dbReference>
<evidence type="ECO:0000259" key="1">
    <source>
        <dbReference type="Pfam" id="PF03358"/>
    </source>
</evidence>
<evidence type="ECO:0000313" key="3">
    <source>
        <dbReference type="Proteomes" id="UP001324634"/>
    </source>
</evidence>
<protein>
    <submittedName>
        <fullName evidence="2">NAD(P)H-dependent oxidoreductase</fullName>
        <ecNumber evidence="2">1.-.-.-</ecNumber>
    </submittedName>
</protein>